<feature type="compositionally biased region" description="Basic and acidic residues" evidence="2">
    <location>
        <begin position="2260"/>
        <end position="2288"/>
    </location>
</feature>
<feature type="coiled-coil region" evidence="1">
    <location>
        <begin position="3271"/>
        <end position="3298"/>
    </location>
</feature>
<feature type="compositionally biased region" description="Basic and acidic residues" evidence="2">
    <location>
        <begin position="914"/>
        <end position="925"/>
    </location>
</feature>
<dbReference type="PANTHER" id="PTHR13843">
    <property type="entry name" value="MICROTUBULE-ASSOCIATED PROTEIN"/>
    <property type="match status" value="1"/>
</dbReference>
<feature type="region of interest" description="Disordered" evidence="2">
    <location>
        <begin position="1190"/>
        <end position="1252"/>
    </location>
</feature>
<proteinExistence type="predicted"/>
<feature type="compositionally biased region" description="Basic and acidic residues" evidence="2">
    <location>
        <begin position="1672"/>
        <end position="1682"/>
    </location>
</feature>
<dbReference type="InterPro" id="IPR056617">
    <property type="entry name" value="MAP1B/S_N"/>
</dbReference>
<feature type="compositionally biased region" description="Basic and acidic residues" evidence="2">
    <location>
        <begin position="2621"/>
        <end position="2651"/>
    </location>
</feature>
<feature type="region of interest" description="Disordered" evidence="2">
    <location>
        <begin position="1887"/>
        <end position="1926"/>
    </location>
</feature>
<evidence type="ECO:0000313" key="5">
    <source>
        <dbReference type="EMBL" id="CAG9772447.1"/>
    </source>
</evidence>
<feature type="region of interest" description="Disordered" evidence="2">
    <location>
        <begin position="2688"/>
        <end position="2768"/>
    </location>
</feature>
<feature type="compositionally biased region" description="Low complexity" evidence="2">
    <location>
        <begin position="1546"/>
        <end position="1560"/>
    </location>
</feature>
<feature type="region of interest" description="Disordered" evidence="2">
    <location>
        <begin position="1672"/>
        <end position="1831"/>
    </location>
</feature>
<dbReference type="GO" id="GO:0031114">
    <property type="term" value="P:regulation of microtubule depolymerization"/>
    <property type="evidence" value="ECO:0007669"/>
    <property type="project" value="TreeGrafter"/>
</dbReference>
<feature type="compositionally biased region" description="Basic and acidic residues" evidence="2">
    <location>
        <begin position="1981"/>
        <end position="1990"/>
    </location>
</feature>
<feature type="compositionally biased region" description="Basic and acidic residues" evidence="2">
    <location>
        <begin position="1393"/>
        <end position="1402"/>
    </location>
</feature>
<feature type="compositionally biased region" description="Polar residues" evidence="2">
    <location>
        <begin position="1561"/>
        <end position="1572"/>
    </location>
</feature>
<feature type="compositionally biased region" description="Polar residues" evidence="2">
    <location>
        <begin position="3492"/>
        <end position="3505"/>
    </location>
</feature>
<feature type="region of interest" description="Disordered" evidence="2">
    <location>
        <begin position="789"/>
        <end position="898"/>
    </location>
</feature>
<dbReference type="Pfam" id="PF25281">
    <property type="entry name" value="MBL_MAP1B"/>
    <property type="match status" value="1"/>
</dbReference>
<feature type="region of interest" description="Disordered" evidence="2">
    <location>
        <begin position="914"/>
        <end position="1084"/>
    </location>
</feature>
<feature type="region of interest" description="Disordered" evidence="2">
    <location>
        <begin position="3313"/>
        <end position="3346"/>
    </location>
</feature>
<feature type="compositionally biased region" description="Polar residues" evidence="2">
    <location>
        <begin position="699"/>
        <end position="711"/>
    </location>
</feature>
<feature type="domain" description="Microtubule-associated protein 1B/S N-terminal" evidence="3">
    <location>
        <begin position="103"/>
        <end position="245"/>
    </location>
</feature>
<keyword evidence="6" id="KW-1185">Reference proteome</keyword>
<reference evidence="5" key="1">
    <citation type="submission" date="2022-01" db="EMBL/GenBank/DDBJ databases">
        <authorList>
            <person name="King R."/>
        </authorList>
    </citation>
    <scope>NUCLEOTIDE SEQUENCE</scope>
</reference>
<sequence length="3959" mass="439100">MLGQTDYLYRHNQVAAIIIIHQQIAKHLKLTNEKDVPYYKYNPHPIIDNESYKLPEIIFYDKVEKKGYLIDVAVPNNHNIQRTTAEIISKYSDLRKEMTRIWKAKTVQIIGERLIQFASENLVTEILIHPAVSTLSQCVRNLLSSFTRHRHIIHAGYTFQGNGSWALQDGTFSYSDFAEAFQEIEVQRVIHAYENGISIDLHCTPEGDWTRLPKEFFTKFAKVRVNPTDVLTTGSPSITSFTKYLEPFLVPSVLEDILESSDVVGNIRFSRPTLYVFPGGQGDAALFGINGFNMLLDGGYSRKACFWDFVRHLDRLDAVLMTRLNNSSLSGVSSVLKRKKQGAIYPQLGHFFCNIQERKSLLSPDGDKDKDPLIISLLEEGQSIIQDLQHLNLSPQTCYRDSEPIILYHKVGHGTLNMFVLSPDKNSRDVREFLQRWHQSDSKLFAAAKTGKEFTFPLQNLISICALLVWQPANPNDTITRILYPGSTPQKKIFDGLDRLKSLECMKHPVCTVKSVMPVKKTKQDILDKLTAKESKPITEKKIENKVLMENSIKNNGEMNGDVINKDKPVKKSDSLETDKEKKPKKAEERPPTPKKTIENKTNGETKAPLKPSPSATPAKSTKDANNRKVIESKKAPVKKEPVPKAAPVEVKAKPERKPISRRPKAIKGPPSPMKKMSNGIQKPDSLSKRGKLDKEGTTDSSTVSTPSAEQDSILKKDISKLTPEEFEQLKVKELEELKEEQEAVKEIEAVFRKGETRTEASEPGVRKIKEMSIDDNIDTEEYLIIEKEEVEHDSLDQNEDEMQKLVRDSEESEKQRKLSGEEEKLKIESQEQKIVEVDEPTKTPEELDAKKPEADKKELTEEENKEIVESHPEEKVSANIESGATTTAPTLPEDERMTLDEIKEDIKQVVEEKHVKEETKEKEIPIIQLPQKSQHDSPSKPHPVVGIPLDKQKHVRDIVKTPDEVADLPVHEEADYQEFQDDKKSNEVTDKEGGKKEEKETDDVEDKVKLDETKKGSEVIEKKKETGDVEPVAMHGEEAKKESEVIEIEGKEEKGDVVKAEGEESKKVPQDEKQTDKDVEAPKHVAKEIPIESNKVESDSKLNDSVISVSQKTEEIEKSDILEKADIETNEDAVIVQEEKLKESMDEEWVVISKDKEEDEIAEEADKVLQVKEQTKKETIVSDFISKEVEHEEQTAERAATAKPDFSLPLVPAADFKSEKEMETTTTESSSHELRKGDEVENVSSDKEKDDIQALIEEADKRPMEDTIVERKDEEKINEIKETKHVISEIDTKLQDLKKEVSVPVEEIKLDKGEKDLTKIEEPGESDTKPKLDDITKIDTELIELNGQTEEVIVIGKSTKVTNHTDSAEIVETSSDHAEPAITEKAEVFVKKSTRSPEHAESVVLPDSSPEDDGPLVLKALDIDKLELGRKSPAEREDDVQLIVASVAEVLKSEAPLEEFASKLPFTQELRETHITTQDSPIVESKSIKPEDIIPPIPEEPHEEEMNGVKEDDESGTVHRMLVTTSSEDGGEEIEICPAGTITFSKSSESSGRSSPEPSQKTQSQKSSIVETLSDTLSTVKQVAETGGKVEAPSVVNGAFQVVEELEEKVDNLKDEIEKSEARNVDDKVGKAHDVGMVKSEEIKSADVIPVDAKLEKEAEIDKEKVKLDKKDYTEAKIKPESDEDAEMVPEVFIGKSSEKPKDKVEAKPASSEKEKVTAEDETAKHDVVCKEPAGKEELAEATEEKGGEIPSKLKEEKEVTEKETKETPKDVTAEPKEAATKDIEAEKQDEKLLEASKSDTSPKSPEKKLEEIHDTQKKETDGTSDISKTVDQLEKDVKDAQQKIIEKASEDIEKVSDAIAETKTEVSDKITGTISGIFDKIEQHVETAAAPSESSSAKLDDSQPETNYQSIHKDESEDVEVPIPKRRQSIIEKTQDFIETSGEAFEGVLSYITTKAHSVLDDIIKSDIDSNKLSGESTPESKELKDSTKLSSLHLSDVDKSRKSTPDLKESKESSGKSTPDPKEIVSGTIKLDSQTLSQEASSALSRKSTPEPKEVVPDTKRDSIDIHKSSVVGHIHASPTLSGKSTPDPKESIVDSREASIDSKAHKALSGKSTPEPKEMKEVDPDPKRDSIDIHKSSVVGHIHASPTLSGKSTPDPKESIVDSRKASIDSKAHKDLSGKSTPEAKDIDTEKLSKDDALSGKATPEPQIQDLKRDSLSGKSTPEKIATKHTEDLISDSRKLSVDHKQKSPEVSGKSTPEKVATKDTEDVISDSRKLSVDHKEKAPEISGKSTPEKIATKDTEDVISDSRKLSVDHREKSPEVSRKSTPEKIATKDTEDVISDSRKLSVDHKGKAPEVSGKSTPEKIATKDTADFISDSRKLSVDHKENAPEVSGKSTPEKIATKDTENVISDSRKLSVDHKQQSPEISGKSTPEKIATKDTEDLISDSRKLSVDHKQKSPEISGKSTPELKEAKDVVEDAKKDTEDDSKASTQDKVDLSPIASGKSTPVPKEVIVETKKDAKDVVEDAKKDSKDLISDSNILNGEGRVDSPAALSGKSTPEPNALVADITKDSKDSIETKDTTHVAENAKKDVEDLISDSKIISAGGHSDASRQSTLELKEVVDDSKKDSKESIEPKDEKKDTKDSVSDSKILPVQDHIDASPVLSGKSTPESKEVVAAIKSDVNGLVLSGKSTPEPKEIVAGTRKDSKASLELKDSKDSKSDLKILSAEGHSDVPSALSGKSTPEPIQVKADTKPETKDSVDSKTLLESTLLLKESKDFEDAIKDTEDIIKLSKESLASLSGKTSTVNDLGDSKQLAGSEHIDGSPAVSRKSSEAIEATKLSEQSPVLSGKSSPEPKKLSGQSSPSPSHDHVDTPLAKSTKSTVEQKDLDAESKKDEAKEVMATKEERRESIIEAAEEFIEKSEKALGSMFSVIGGAAKSVLDDIWADTNKEKEDKASDEKDKVKEAFEAKHTVEESGFIKSGKSIDASKNIEKEKDQLQGELKVDKDVAETEKKQTISEEFKVNKETIEKEEKEIEDKVMHISETLEKVSELAQSVSFETCQSIKGGAETEVIEKEEMQLGKQAEKLKDSSEDLSKLNGSVTFEKCHPSEEYQVDKETVSKVEKKIEDQATHLSETVEEVSELAKSISFEKCHQKSDSVSEKMDQAKPDESYHLDEAKVDKDVAEKEKSSKSVEQMKAVESKVDKDILEKEATPSFEISKEAKEKDEKIIDDQVKRVSETAESLSNLAKAASFEKCTPPEEFNANKDAIEKQEKKIEAEVSQIKDNVDDLDKLTKSVSFDKCKLKDDVKEHKDEKVNDEAKSVENVDSNKVEHLKQDKESSSKLETDACKLTITTKSEQISQAKESIVLEVHPISSQTEKCEKESMEKTSSSLKITQEPKKLSISDVEISIKTDIDHKDAISSFLDNERAVFCDSTDAKVYIAPKEVEDSSVVEAASVKSSPEIEISGKATPPTQPVSPVVTKDIQKSPSSKLDSGLSEQTETDEEDLSTKSQIAHSQSDLDELDMKMDPMSMSFYGALPEEHEGEAAAPTYLYEITKAKYGADVKLEEEAEKEDDGLMTASFIGDLPSSSTVADKSKKDAVDSWGKPLGLPAPTYLYEVTKAKFSSQSHEADIMTSSFIGELPTSVQDPMTASVYFGGEVSDESFDPIASWGKPLGLPSPAPPNNGTPKKEKKLTAYVSAKNKLNEKRAESPSKLKAKKVNPIYVDLTYVPHHGNHYYSYVDFFRRIRARYYVFSGLEPSRQVYDALLEAKQTWEEKELGVLISNCEQKIQNLQSENELLKSRIQDLEKNSSVNNVEEYLAEAADRERRKLNLIFVNIPESDNDPAMLQELLTKMLPSHSVIFRLATRLGKLGANRPRLLKVSFNTFDQALLVLKNKEVTIIPTYDTDILGYWVAENEEQLSKFKIDLAPSASRCTINLQDHETSCSAYRLEF</sequence>
<feature type="coiled-coil region" evidence="1">
    <location>
        <begin position="3782"/>
        <end position="3816"/>
    </location>
</feature>
<feature type="region of interest" description="Disordered" evidence="2">
    <location>
        <begin position="1474"/>
        <end position="1572"/>
    </location>
</feature>
<feature type="domain" description="Microtubule-associated protein 1A/B/S-like MBL-like" evidence="4">
    <location>
        <begin position="254"/>
        <end position="517"/>
    </location>
</feature>
<dbReference type="GO" id="GO:0000226">
    <property type="term" value="P:microtubule cytoskeleton organization"/>
    <property type="evidence" value="ECO:0007669"/>
    <property type="project" value="InterPro"/>
</dbReference>
<feature type="compositionally biased region" description="Basic and acidic residues" evidence="2">
    <location>
        <begin position="2214"/>
        <end position="2252"/>
    </location>
</feature>
<dbReference type="InterPro" id="IPR057480">
    <property type="entry name" value="MAP1A/B/S-like_MBL"/>
</dbReference>
<dbReference type="OrthoDB" id="5371837at2759"/>
<feature type="compositionally biased region" description="Basic and acidic residues" evidence="2">
    <location>
        <begin position="2698"/>
        <end position="2727"/>
    </location>
</feature>
<feature type="compositionally biased region" description="Basic and acidic residues" evidence="2">
    <location>
        <begin position="564"/>
        <end position="604"/>
    </location>
</feature>
<dbReference type="GO" id="GO:0043025">
    <property type="term" value="C:neuronal cell body"/>
    <property type="evidence" value="ECO:0007669"/>
    <property type="project" value="TreeGrafter"/>
</dbReference>
<feature type="compositionally biased region" description="Basic and acidic residues" evidence="2">
    <location>
        <begin position="2888"/>
        <end position="2911"/>
    </location>
</feature>
<evidence type="ECO:0000259" key="4">
    <source>
        <dbReference type="Pfam" id="PF25281"/>
    </source>
</evidence>
<feature type="compositionally biased region" description="Low complexity" evidence="2">
    <location>
        <begin position="3455"/>
        <end position="3468"/>
    </location>
</feature>
<accession>A0A9N9N0G3</accession>
<feature type="compositionally biased region" description="Basic and acidic residues" evidence="2">
    <location>
        <begin position="1231"/>
        <end position="1252"/>
    </location>
</feature>
<feature type="compositionally biased region" description="Basic and acidic residues" evidence="2">
    <location>
        <begin position="866"/>
        <end position="877"/>
    </location>
</feature>
<feature type="coiled-coil region" evidence="1">
    <location>
        <begin position="1597"/>
        <end position="1624"/>
    </location>
</feature>
<feature type="compositionally biased region" description="Low complexity" evidence="2">
    <location>
        <begin position="1890"/>
        <end position="1899"/>
    </location>
</feature>
<feature type="compositionally biased region" description="Basic and acidic residues" evidence="2">
    <location>
        <begin position="2365"/>
        <end position="2392"/>
    </location>
</feature>
<feature type="region of interest" description="Disordered" evidence="2">
    <location>
        <begin position="3381"/>
        <end position="3402"/>
    </location>
</feature>
<dbReference type="GO" id="GO:0003779">
    <property type="term" value="F:actin binding"/>
    <property type="evidence" value="ECO:0007669"/>
    <property type="project" value="TreeGrafter"/>
</dbReference>
<evidence type="ECO:0000256" key="1">
    <source>
        <dbReference type="SAM" id="Coils"/>
    </source>
</evidence>
<keyword evidence="1" id="KW-0175">Coiled coil</keyword>
<feature type="compositionally biased region" description="Basic and acidic residues" evidence="2">
    <location>
        <begin position="1036"/>
        <end position="1084"/>
    </location>
</feature>
<feature type="compositionally biased region" description="Basic and acidic residues" evidence="2">
    <location>
        <begin position="789"/>
        <end position="860"/>
    </location>
</feature>
<feature type="compositionally biased region" description="Basic and acidic residues" evidence="2">
    <location>
        <begin position="2051"/>
        <end position="2071"/>
    </location>
</feature>
<feature type="region of interest" description="Disordered" evidence="2">
    <location>
        <begin position="3159"/>
        <end position="3202"/>
    </location>
</feature>
<protein>
    <recommendedName>
        <fullName evidence="7">Microtubule-associated protein futsch</fullName>
    </recommendedName>
</protein>
<feature type="region of interest" description="Disordered" evidence="2">
    <location>
        <begin position="2800"/>
        <end position="2911"/>
    </location>
</feature>
<feature type="compositionally biased region" description="Basic and acidic residues" evidence="2">
    <location>
        <begin position="1998"/>
        <end position="2026"/>
    </location>
</feature>
<feature type="compositionally biased region" description="Basic and acidic residues" evidence="2">
    <location>
        <begin position="2755"/>
        <end position="2766"/>
    </location>
</feature>
<feature type="compositionally biased region" description="Basic and acidic residues" evidence="2">
    <location>
        <begin position="2435"/>
        <end position="2462"/>
    </location>
</feature>
<dbReference type="GO" id="GO:0005829">
    <property type="term" value="C:cytosol"/>
    <property type="evidence" value="ECO:0007669"/>
    <property type="project" value="TreeGrafter"/>
</dbReference>
<dbReference type="Proteomes" id="UP001152799">
    <property type="component" value="Chromosome 8"/>
</dbReference>
<dbReference type="GO" id="GO:0005874">
    <property type="term" value="C:microtubule"/>
    <property type="evidence" value="ECO:0007669"/>
    <property type="project" value="InterPro"/>
</dbReference>
<feature type="region of interest" description="Disordered" evidence="2">
    <location>
        <begin position="2605"/>
        <end position="2676"/>
    </location>
</feature>
<feature type="compositionally biased region" description="Basic and acidic residues" evidence="2">
    <location>
        <begin position="2516"/>
        <end position="2539"/>
    </location>
</feature>
<feature type="compositionally biased region" description="Polar residues" evidence="2">
    <location>
        <begin position="2800"/>
        <end position="2812"/>
    </location>
</feature>
<feature type="compositionally biased region" description="Basic and acidic residues" evidence="2">
    <location>
        <begin position="621"/>
        <end position="643"/>
    </location>
</feature>
<feature type="compositionally biased region" description="Basic and acidic residues" evidence="2">
    <location>
        <begin position="2295"/>
        <end position="2357"/>
    </location>
</feature>
<dbReference type="GO" id="GO:0005875">
    <property type="term" value="C:microtubule associated complex"/>
    <property type="evidence" value="ECO:0007669"/>
    <property type="project" value="TreeGrafter"/>
</dbReference>
<organism evidence="5 6">
    <name type="scientific">Ceutorhynchus assimilis</name>
    <name type="common">cabbage seed weevil</name>
    <dbReference type="NCBI Taxonomy" id="467358"/>
    <lineage>
        <taxon>Eukaryota</taxon>
        <taxon>Metazoa</taxon>
        <taxon>Ecdysozoa</taxon>
        <taxon>Arthropoda</taxon>
        <taxon>Hexapoda</taxon>
        <taxon>Insecta</taxon>
        <taxon>Pterygota</taxon>
        <taxon>Neoptera</taxon>
        <taxon>Endopterygota</taxon>
        <taxon>Coleoptera</taxon>
        <taxon>Polyphaga</taxon>
        <taxon>Cucujiformia</taxon>
        <taxon>Curculionidae</taxon>
        <taxon>Ceutorhynchinae</taxon>
        <taxon>Ceutorhynchus</taxon>
    </lineage>
</organism>
<evidence type="ECO:0000313" key="6">
    <source>
        <dbReference type="Proteomes" id="UP001152799"/>
    </source>
</evidence>
<feature type="compositionally biased region" description="Basic and acidic residues" evidence="2">
    <location>
        <begin position="2158"/>
        <end position="2202"/>
    </location>
</feature>
<feature type="compositionally biased region" description="Basic and acidic residues" evidence="2">
    <location>
        <begin position="2471"/>
        <end position="2500"/>
    </location>
</feature>
<feature type="region of interest" description="Disordered" evidence="2">
    <location>
        <begin position="1968"/>
        <end position="2567"/>
    </location>
</feature>
<feature type="compositionally biased region" description="Basic and acidic residues" evidence="2">
    <location>
        <begin position="951"/>
        <end position="1000"/>
    </location>
</feature>
<feature type="compositionally biased region" description="Basic and acidic residues" evidence="2">
    <location>
        <begin position="1007"/>
        <end position="1028"/>
    </location>
</feature>
<feature type="region of interest" description="Disordered" evidence="2">
    <location>
        <begin position="554"/>
        <end position="721"/>
    </location>
</feature>
<evidence type="ECO:0000259" key="3">
    <source>
        <dbReference type="Pfam" id="PF23415"/>
    </source>
</evidence>
<dbReference type="InterPro" id="IPR026074">
    <property type="entry name" value="MAP1"/>
</dbReference>
<feature type="compositionally biased region" description="Basic and acidic residues" evidence="2">
    <location>
        <begin position="3159"/>
        <end position="3196"/>
    </location>
</feature>
<feature type="compositionally biased region" description="Basic and acidic residues" evidence="2">
    <location>
        <begin position="2118"/>
        <end position="2139"/>
    </location>
</feature>
<feature type="compositionally biased region" description="Basic and acidic residues" evidence="2">
    <location>
        <begin position="2090"/>
        <end position="2108"/>
    </location>
</feature>
<feature type="region of interest" description="Disordered" evidence="2">
    <location>
        <begin position="1393"/>
        <end position="1416"/>
    </location>
</feature>
<feature type="compositionally biased region" description="Basic and acidic residues" evidence="2">
    <location>
        <begin position="2400"/>
        <end position="2426"/>
    </location>
</feature>
<feature type="compositionally biased region" description="Polar residues" evidence="2">
    <location>
        <begin position="880"/>
        <end position="890"/>
    </location>
</feature>
<feature type="region of interest" description="Disordered" evidence="2">
    <location>
        <begin position="3453"/>
        <end position="3527"/>
    </location>
</feature>
<feature type="compositionally biased region" description="Polar residues" evidence="2">
    <location>
        <begin position="2845"/>
        <end position="2856"/>
    </location>
</feature>
<feature type="compositionally biased region" description="Basic and acidic residues" evidence="2">
    <location>
        <begin position="1806"/>
        <end position="1823"/>
    </location>
</feature>
<dbReference type="GO" id="GO:0008017">
    <property type="term" value="F:microtubule binding"/>
    <property type="evidence" value="ECO:0007669"/>
    <property type="project" value="InterPro"/>
</dbReference>
<name>A0A9N9N0G3_9CUCU</name>
<dbReference type="PANTHER" id="PTHR13843:SF12">
    <property type="entry name" value="ATPASE F1_V1_A1 COMPLEX ALPHA_BETA SUBUNIT NUCLEOTIDE-BINDING DOMAIN-CONTAINING PROTEIN"/>
    <property type="match status" value="1"/>
</dbReference>
<dbReference type="GO" id="GO:0007409">
    <property type="term" value="P:axonogenesis"/>
    <property type="evidence" value="ECO:0007669"/>
    <property type="project" value="TreeGrafter"/>
</dbReference>
<evidence type="ECO:0008006" key="7">
    <source>
        <dbReference type="Google" id="ProtNLM"/>
    </source>
</evidence>
<gene>
    <name evidence="5" type="ORF">CEUTPL_LOCUS12859</name>
</gene>
<feature type="compositionally biased region" description="Basic and acidic residues" evidence="2">
    <location>
        <begin position="686"/>
        <end position="698"/>
    </location>
</feature>
<feature type="compositionally biased region" description="Polar residues" evidence="2">
    <location>
        <begin position="2034"/>
        <end position="2050"/>
    </location>
</feature>
<feature type="compositionally biased region" description="Basic and acidic residues" evidence="2">
    <location>
        <begin position="1698"/>
        <end position="1799"/>
    </location>
</feature>
<dbReference type="Pfam" id="PF23415">
    <property type="entry name" value="MAPB1_N"/>
    <property type="match status" value="1"/>
</dbReference>
<evidence type="ECO:0000256" key="2">
    <source>
        <dbReference type="SAM" id="MobiDB-lite"/>
    </source>
</evidence>
<dbReference type="GO" id="GO:0045202">
    <property type="term" value="C:synapse"/>
    <property type="evidence" value="ECO:0007669"/>
    <property type="project" value="TreeGrafter"/>
</dbReference>
<dbReference type="GO" id="GO:0030425">
    <property type="term" value="C:dendrite"/>
    <property type="evidence" value="ECO:0007669"/>
    <property type="project" value="TreeGrafter"/>
</dbReference>
<dbReference type="GO" id="GO:0016358">
    <property type="term" value="P:dendrite development"/>
    <property type="evidence" value="ECO:0007669"/>
    <property type="project" value="TreeGrafter"/>
</dbReference>
<dbReference type="EMBL" id="OU892284">
    <property type="protein sequence ID" value="CAG9772447.1"/>
    <property type="molecule type" value="Genomic_DNA"/>
</dbReference>